<dbReference type="InterPro" id="IPR027417">
    <property type="entry name" value="P-loop_NTPase"/>
</dbReference>
<comment type="caution">
    <text evidence="3">The sequence shown here is derived from an EMBL/GenBank/DDBJ whole genome shotgun (WGS) entry which is preliminary data.</text>
</comment>
<sequence>MSQQNTPRNIKRYHNSQFVTPKQHNVSGSSSQPYTNCPTSLIHLFCGENAVRIIQGPADASEDDHFTRNSWLNAVEYLNAQGGIASGCFGNMKPFCKNGKLEQVVAVIKTCKPNALGELTVTLKDPSNIIPGTIHHKVLTEEGYGKSITFRAVLILHNVSVLIKPAVNDDAQNEFHHHFKAFINTPNHMLCVSKANYVNNPKKWIPKLKHFAPGIPIVIVGTMVSYSGKACYNLIDLISHIQQKTSSEAEKYMANRGDSRNVVLRTGKTISILALANELLGLNYKEAFLELNASYDRGIDVVRN</sequence>
<dbReference type="Proteomes" id="UP001151760">
    <property type="component" value="Unassembled WGS sequence"/>
</dbReference>
<feature type="region of interest" description="Disordered" evidence="1">
    <location>
        <begin position="1"/>
        <end position="31"/>
    </location>
</feature>
<accession>A0ABQ5AL55</accession>
<dbReference type="InterPro" id="IPR028045">
    <property type="entry name" value="HROB"/>
</dbReference>
<feature type="compositionally biased region" description="Polar residues" evidence="1">
    <location>
        <begin position="15"/>
        <end position="31"/>
    </location>
</feature>
<protein>
    <submittedName>
        <fullName evidence="3">Transposase, MuDR, MULE transposase domain protein</fullName>
    </submittedName>
</protein>
<name>A0ABQ5AL55_9ASTR</name>
<dbReference type="Gene3D" id="3.40.50.300">
    <property type="entry name" value="P-loop containing nucleotide triphosphate hydrolases"/>
    <property type="match status" value="1"/>
</dbReference>
<evidence type="ECO:0000256" key="1">
    <source>
        <dbReference type="SAM" id="MobiDB-lite"/>
    </source>
</evidence>
<keyword evidence="4" id="KW-1185">Reference proteome</keyword>
<dbReference type="Pfam" id="PF15072">
    <property type="entry name" value="HROB"/>
    <property type="match status" value="1"/>
</dbReference>
<feature type="domain" description="Homologous recombination OB-fold protein OB-fold" evidence="2">
    <location>
        <begin position="100"/>
        <end position="196"/>
    </location>
</feature>
<proteinExistence type="predicted"/>
<dbReference type="PANTHER" id="PTHR14523:SF1">
    <property type="entry name" value="HOMOLOGOUS RECOMBINATION OB-FOLD PROTEIN"/>
    <property type="match status" value="1"/>
</dbReference>
<evidence type="ECO:0000313" key="3">
    <source>
        <dbReference type="EMBL" id="GJT03410.1"/>
    </source>
</evidence>
<dbReference type="EMBL" id="BQNB010012426">
    <property type="protein sequence ID" value="GJT03410.1"/>
    <property type="molecule type" value="Genomic_DNA"/>
</dbReference>
<dbReference type="InterPro" id="IPR058570">
    <property type="entry name" value="HROB_OB"/>
</dbReference>
<reference evidence="3" key="1">
    <citation type="journal article" date="2022" name="Int. J. Mol. Sci.">
        <title>Draft Genome of Tanacetum Coccineum: Genomic Comparison of Closely Related Tanacetum-Family Plants.</title>
        <authorList>
            <person name="Yamashiro T."/>
            <person name="Shiraishi A."/>
            <person name="Nakayama K."/>
            <person name="Satake H."/>
        </authorList>
    </citation>
    <scope>NUCLEOTIDE SEQUENCE</scope>
</reference>
<organism evidence="3 4">
    <name type="scientific">Tanacetum coccineum</name>
    <dbReference type="NCBI Taxonomy" id="301880"/>
    <lineage>
        <taxon>Eukaryota</taxon>
        <taxon>Viridiplantae</taxon>
        <taxon>Streptophyta</taxon>
        <taxon>Embryophyta</taxon>
        <taxon>Tracheophyta</taxon>
        <taxon>Spermatophyta</taxon>
        <taxon>Magnoliopsida</taxon>
        <taxon>eudicotyledons</taxon>
        <taxon>Gunneridae</taxon>
        <taxon>Pentapetalae</taxon>
        <taxon>asterids</taxon>
        <taxon>campanulids</taxon>
        <taxon>Asterales</taxon>
        <taxon>Asteraceae</taxon>
        <taxon>Asteroideae</taxon>
        <taxon>Anthemideae</taxon>
        <taxon>Anthemidinae</taxon>
        <taxon>Tanacetum</taxon>
    </lineage>
</organism>
<dbReference type="PANTHER" id="PTHR14523">
    <property type="entry name" value="UNCHARACTERIZED PROTEIN C17ORF53 HOMOLOG"/>
    <property type="match status" value="1"/>
</dbReference>
<gene>
    <name evidence="3" type="ORF">Tco_0824579</name>
</gene>
<reference evidence="3" key="2">
    <citation type="submission" date="2022-01" db="EMBL/GenBank/DDBJ databases">
        <authorList>
            <person name="Yamashiro T."/>
            <person name="Shiraishi A."/>
            <person name="Satake H."/>
            <person name="Nakayama K."/>
        </authorList>
    </citation>
    <scope>NUCLEOTIDE SEQUENCE</scope>
</reference>
<evidence type="ECO:0000259" key="2">
    <source>
        <dbReference type="Pfam" id="PF15072"/>
    </source>
</evidence>
<evidence type="ECO:0000313" key="4">
    <source>
        <dbReference type="Proteomes" id="UP001151760"/>
    </source>
</evidence>